<evidence type="ECO:0000256" key="3">
    <source>
        <dbReference type="ARBA" id="ARBA00023082"/>
    </source>
</evidence>
<evidence type="ECO:0000259" key="8">
    <source>
        <dbReference type="Pfam" id="PF04545"/>
    </source>
</evidence>
<keyword evidence="4" id="KW-0238">DNA-binding</keyword>
<evidence type="ECO:0000259" key="7">
    <source>
        <dbReference type="Pfam" id="PF04542"/>
    </source>
</evidence>
<proteinExistence type="inferred from homology"/>
<feature type="domain" description="RNA polymerase sigma-70 region 4" evidence="8">
    <location>
        <begin position="150"/>
        <end position="198"/>
    </location>
</feature>
<dbReference type="Proteomes" id="UP001551176">
    <property type="component" value="Unassembled WGS sequence"/>
</dbReference>
<gene>
    <name evidence="9" type="ORF">ABZ921_06570</name>
</gene>
<keyword evidence="10" id="KW-1185">Reference proteome</keyword>
<dbReference type="InterPro" id="IPR013325">
    <property type="entry name" value="RNA_pol_sigma_r2"/>
</dbReference>
<feature type="domain" description="RNA polymerase sigma-70 region 2" evidence="7">
    <location>
        <begin position="48"/>
        <end position="115"/>
    </location>
</feature>
<dbReference type="Pfam" id="PF04545">
    <property type="entry name" value="Sigma70_r4"/>
    <property type="match status" value="1"/>
</dbReference>
<feature type="region of interest" description="Disordered" evidence="6">
    <location>
        <begin position="1"/>
        <end position="26"/>
    </location>
</feature>
<comment type="caution">
    <text evidence="9">The sequence shown here is derived from an EMBL/GenBank/DDBJ whole genome shotgun (WGS) entry which is preliminary data.</text>
</comment>
<organism evidence="9 10">
    <name type="scientific">Streptomyces atriruber</name>
    <dbReference type="NCBI Taxonomy" id="545121"/>
    <lineage>
        <taxon>Bacteria</taxon>
        <taxon>Bacillati</taxon>
        <taxon>Actinomycetota</taxon>
        <taxon>Actinomycetes</taxon>
        <taxon>Kitasatosporales</taxon>
        <taxon>Streptomycetaceae</taxon>
        <taxon>Streptomyces</taxon>
    </lineage>
</organism>
<dbReference type="EMBL" id="JBEYXV010000002">
    <property type="protein sequence ID" value="MEU6820276.1"/>
    <property type="molecule type" value="Genomic_DNA"/>
</dbReference>
<dbReference type="PANTHER" id="PTHR43133:SF62">
    <property type="entry name" value="RNA POLYMERASE SIGMA FACTOR SIGZ"/>
    <property type="match status" value="1"/>
</dbReference>
<sequence>MVAVDITSPHGSPHSDPHAHPNPEDLLGDDQLAAGVAAGDERCLTAAYRRWGRLVHRLAGRALGDGPDAEDVTQQVFLAAWRGRHGYRPGAGGLAGWLVGITRHKVADTLAARTRRAVLVTAVGARQGAPSVGGPCADQVLDRVLVQRELANLPPAQQLVLRLAFYEDLTQSQISRRTGLPLGTVKSHMRRGLHALREGLTPEGPATPGAPRPVCGRRIRSTPSA</sequence>
<dbReference type="InterPro" id="IPR007627">
    <property type="entry name" value="RNA_pol_sigma70_r2"/>
</dbReference>
<dbReference type="InterPro" id="IPR036388">
    <property type="entry name" value="WH-like_DNA-bd_sf"/>
</dbReference>
<evidence type="ECO:0000256" key="5">
    <source>
        <dbReference type="ARBA" id="ARBA00023163"/>
    </source>
</evidence>
<dbReference type="InterPro" id="IPR014284">
    <property type="entry name" value="RNA_pol_sigma-70_dom"/>
</dbReference>
<dbReference type="SUPFAM" id="SSF88946">
    <property type="entry name" value="Sigma2 domain of RNA polymerase sigma factors"/>
    <property type="match status" value="1"/>
</dbReference>
<dbReference type="InterPro" id="IPR007630">
    <property type="entry name" value="RNA_pol_sigma70_r4"/>
</dbReference>
<dbReference type="Gene3D" id="1.10.1740.10">
    <property type="match status" value="1"/>
</dbReference>
<keyword evidence="2" id="KW-0805">Transcription regulation</keyword>
<evidence type="ECO:0000256" key="4">
    <source>
        <dbReference type="ARBA" id="ARBA00023125"/>
    </source>
</evidence>
<dbReference type="InterPro" id="IPR013324">
    <property type="entry name" value="RNA_pol_sigma_r3/r4-like"/>
</dbReference>
<feature type="region of interest" description="Disordered" evidence="6">
    <location>
        <begin position="199"/>
        <end position="225"/>
    </location>
</feature>
<evidence type="ECO:0000256" key="2">
    <source>
        <dbReference type="ARBA" id="ARBA00023015"/>
    </source>
</evidence>
<evidence type="ECO:0000256" key="1">
    <source>
        <dbReference type="ARBA" id="ARBA00010641"/>
    </source>
</evidence>
<dbReference type="PANTHER" id="PTHR43133">
    <property type="entry name" value="RNA POLYMERASE ECF-TYPE SIGMA FACTO"/>
    <property type="match status" value="1"/>
</dbReference>
<evidence type="ECO:0000256" key="6">
    <source>
        <dbReference type="SAM" id="MobiDB-lite"/>
    </source>
</evidence>
<dbReference type="NCBIfam" id="TIGR02937">
    <property type="entry name" value="sigma70-ECF"/>
    <property type="match status" value="1"/>
</dbReference>
<dbReference type="Gene3D" id="1.10.10.10">
    <property type="entry name" value="Winged helix-like DNA-binding domain superfamily/Winged helix DNA-binding domain"/>
    <property type="match status" value="1"/>
</dbReference>
<protein>
    <submittedName>
        <fullName evidence="9">Sigma-70 family RNA polymerase sigma factor</fullName>
    </submittedName>
</protein>
<dbReference type="SUPFAM" id="SSF88659">
    <property type="entry name" value="Sigma3 and sigma4 domains of RNA polymerase sigma factors"/>
    <property type="match status" value="1"/>
</dbReference>
<reference evidence="9 10" key="1">
    <citation type="submission" date="2024-06" db="EMBL/GenBank/DDBJ databases">
        <title>The Natural Products Discovery Center: Release of the First 8490 Sequenced Strains for Exploring Actinobacteria Biosynthetic Diversity.</title>
        <authorList>
            <person name="Kalkreuter E."/>
            <person name="Kautsar S.A."/>
            <person name="Yang D."/>
            <person name="Bader C.D."/>
            <person name="Teijaro C.N."/>
            <person name="Fluegel L."/>
            <person name="Davis C.M."/>
            <person name="Simpson J.R."/>
            <person name="Lauterbach L."/>
            <person name="Steele A.D."/>
            <person name="Gui C."/>
            <person name="Meng S."/>
            <person name="Li G."/>
            <person name="Viehrig K."/>
            <person name="Ye F."/>
            <person name="Su P."/>
            <person name="Kiefer A.F."/>
            <person name="Nichols A."/>
            <person name="Cepeda A.J."/>
            <person name="Yan W."/>
            <person name="Fan B."/>
            <person name="Jiang Y."/>
            <person name="Adhikari A."/>
            <person name="Zheng C.-J."/>
            <person name="Schuster L."/>
            <person name="Cowan T.M."/>
            <person name="Smanski M.J."/>
            <person name="Chevrette M.G."/>
            <person name="De Carvalho L.P.S."/>
            <person name="Shen B."/>
        </authorList>
    </citation>
    <scope>NUCLEOTIDE SEQUENCE [LARGE SCALE GENOMIC DNA]</scope>
    <source>
        <strain evidence="9 10">NPDC046838</strain>
    </source>
</reference>
<dbReference type="Pfam" id="PF04542">
    <property type="entry name" value="Sigma70_r2"/>
    <property type="match status" value="1"/>
</dbReference>
<dbReference type="CDD" id="cd06171">
    <property type="entry name" value="Sigma70_r4"/>
    <property type="match status" value="1"/>
</dbReference>
<comment type="similarity">
    <text evidence="1">Belongs to the sigma-70 factor family. ECF subfamily.</text>
</comment>
<accession>A0ABV3BGZ0</accession>
<keyword evidence="5" id="KW-0804">Transcription</keyword>
<dbReference type="RefSeq" id="WP_359345531.1">
    <property type="nucleotide sequence ID" value="NZ_JBEYXV010000002.1"/>
</dbReference>
<evidence type="ECO:0000313" key="10">
    <source>
        <dbReference type="Proteomes" id="UP001551176"/>
    </source>
</evidence>
<keyword evidence="3" id="KW-0731">Sigma factor</keyword>
<feature type="compositionally biased region" description="Basic and acidic residues" evidence="6">
    <location>
        <begin position="13"/>
        <end position="23"/>
    </location>
</feature>
<feature type="compositionally biased region" description="Basic residues" evidence="6">
    <location>
        <begin position="215"/>
        <end position="225"/>
    </location>
</feature>
<evidence type="ECO:0000313" key="9">
    <source>
        <dbReference type="EMBL" id="MEU6820276.1"/>
    </source>
</evidence>
<name>A0ABV3BGZ0_9ACTN</name>
<dbReference type="InterPro" id="IPR039425">
    <property type="entry name" value="RNA_pol_sigma-70-like"/>
</dbReference>